<protein>
    <submittedName>
        <fullName evidence="1">Uncharacterized protein</fullName>
    </submittedName>
</protein>
<dbReference type="EMBL" id="CM017655">
    <property type="protein sequence ID" value="TYI73543.1"/>
    <property type="molecule type" value="Genomic_DNA"/>
</dbReference>
<evidence type="ECO:0000313" key="1">
    <source>
        <dbReference type="EMBL" id="TYI73543.1"/>
    </source>
</evidence>
<organism evidence="1 2">
    <name type="scientific">Gossypium mustelinum</name>
    <name type="common">Cotton</name>
    <name type="synonym">Gossypium caicoense</name>
    <dbReference type="NCBI Taxonomy" id="34275"/>
    <lineage>
        <taxon>Eukaryota</taxon>
        <taxon>Viridiplantae</taxon>
        <taxon>Streptophyta</taxon>
        <taxon>Embryophyta</taxon>
        <taxon>Tracheophyta</taxon>
        <taxon>Spermatophyta</taxon>
        <taxon>Magnoliopsida</taxon>
        <taxon>eudicotyledons</taxon>
        <taxon>Gunneridae</taxon>
        <taxon>Pentapetalae</taxon>
        <taxon>rosids</taxon>
        <taxon>malvids</taxon>
        <taxon>Malvales</taxon>
        <taxon>Malvaceae</taxon>
        <taxon>Malvoideae</taxon>
        <taxon>Gossypium</taxon>
    </lineage>
</organism>
<dbReference type="AlphaFoldDB" id="A0A5D2UAA3"/>
<sequence length="119" mass="13751">MIWSVKEEEHELFGWSYLPQEKHIVGRASNSTCCTLPLIKTCEKSQQTQEVDPGYYHARKGSQRVKINRPWLNGDIVYKHYPRALSQSQVIIFPALESNKVITILDIHQAKRFRGSPKA</sequence>
<reference evidence="1 2" key="1">
    <citation type="submission" date="2019-07" db="EMBL/GenBank/DDBJ databases">
        <title>WGS assembly of Gossypium mustelinum.</title>
        <authorList>
            <person name="Chen Z.J."/>
            <person name="Sreedasyam A."/>
            <person name="Ando A."/>
            <person name="Song Q."/>
            <person name="De L."/>
            <person name="Hulse-Kemp A."/>
            <person name="Ding M."/>
            <person name="Ye W."/>
            <person name="Kirkbride R."/>
            <person name="Jenkins J."/>
            <person name="Plott C."/>
            <person name="Lovell J."/>
            <person name="Lin Y.-M."/>
            <person name="Vaughn R."/>
            <person name="Liu B."/>
            <person name="Li W."/>
            <person name="Simpson S."/>
            <person name="Scheffler B."/>
            <person name="Saski C."/>
            <person name="Grover C."/>
            <person name="Hu G."/>
            <person name="Conover J."/>
            <person name="Carlson J."/>
            <person name="Shu S."/>
            <person name="Boston L."/>
            <person name="Williams M."/>
            <person name="Peterson D."/>
            <person name="Mcgee K."/>
            <person name="Jones D."/>
            <person name="Wendel J."/>
            <person name="Stelly D."/>
            <person name="Grimwood J."/>
            <person name="Schmutz J."/>
        </authorList>
    </citation>
    <scope>NUCLEOTIDE SEQUENCE [LARGE SCALE GENOMIC DNA]</scope>
    <source>
        <strain evidence="1">1408120.09</strain>
    </source>
</reference>
<evidence type="ECO:0000313" key="2">
    <source>
        <dbReference type="Proteomes" id="UP000323597"/>
    </source>
</evidence>
<dbReference type="Proteomes" id="UP000323597">
    <property type="component" value="Chromosome D07"/>
</dbReference>
<accession>A0A5D2UAA3</accession>
<proteinExistence type="predicted"/>
<keyword evidence="2" id="KW-1185">Reference proteome</keyword>
<name>A0A5D2UAA3_GOSMU</name>
<gene>
    <name evidence="1" type="ORF">E1A91_D07G136200v1</name>
</gene>